<dbReference type="RefSeq" id="WP_174624388.1">
    <property type="nucleotide sequence ID" value="NZ_CADCXN010000002.1"/>
</dbReference>
<accession>A0A8S0XH19</accession>
<dbReference type="NCBIfam" id="TIGR04352">
    <property type="entry name" value="HprK_rel_A"/>
    <property type="match status" value="1"/>
</dbReference>
<keyword evidence="1" id="KW-0808">Transferase</keyword>
<dbReference type="EMBL" id="CADCXN010000002">
    <property type="protein sequence ID" value="CAA9889361.1"/>
    <property type="molecule type" value="Genomic_DNA"/>
</dbReference>
<proteinExistence type="predicted"/>
<gene>
    <name evidence="1" type="ORF">METHB2_100002</name>
</gene>
<keyword evidence="1" id="KW-0418">Kinase</keyword>
<dbReference type="Gene3D" id="3.40.50.300">
    <property type="entry name" value="P-loop containing nucleotide triphosphate hydrolases"/>
    <property type="match status" value="1"/>
</dbReference>
<dbReference type="SUPFAM" id="SSF53795">
    <property type="entry name" value="PEP carboxykinase-like"/>
    <property type="match status" value="1"/>
</dbReference>
<evidence type="ECO:0000313" key="2">
    <source>
        <dbReference type="Proteomes" id="UP000494216"/>
    </source>
</evidence>
<comment type="caution">
    <text evidence="1">The sequence shown here is derived from an EMBL/GenBank/DDBJ whole genome shotgun (WGS) entry which is preliminary data.</text>
</comment>
<sequence length="305" mass="34292">MRVGDLALRKFKSRLATEGLQVQFGPFVIRMRSDLASFASLAHQLYHHYPLASATAMTDFHVQITRPRWLRRWLRPQSLFTLDGQSPFAPYAVEHALPALEWGINWCIATRAHHLLMLHAAVVERDGQAIIFPAWPGHGKSTLCAALIHSGWRLLSDEFGLVHPEDGKLLPIPRLIPLKNESIDVIRRFRPGAIIGPSFFNTRKGTVAHVMPSEESIRRGHEPAEPRWLIFPRWAAEASLTLKPIPKSEAFLMVATNAFNYEVLDNTAFHLVTDMVQACDCYSFRYSNLDEAVTALNALTSSGHG</sequence>
<protein>
    <submittedName>
        <fullName evidence="1">HprK-related kinase A</fullName>
    </submittedName>
</protein>
<dbReference type="AlphaFoldDB" id="A0A8S0XH19"/>
<evidence type="ECO:0000313" key="1">
    <source>
        <dbReference type="EMBL" id="CAA9889361.1"/>
    </source>
</evidence>
<dbReference type="InterPro" id="IPR027600">
    <property type="entry name" value="HprK-rel_A"/>
</dbReference>
<keyword evidence="2" id="KW-1185">Reference proteome</keyword>
<dbReference type="InterPro" id="IPR027417">
    <property type="entry name" value="P-loop_NTPase"/>
</dbReference>
<dbReference type="GO" id="GO:0016301">
    <property type="term" value="F:kinase activity"/>
    <property type="evidence" value="ECO:0007669"/>
    <property type="project" value="UniProtKB-KW"/>
</dbReference>
<name>A0A8S0XH19_9GAMM</name>
<organism evidence="1 2">
    <name type="scientific">Candidatus Methylobacter favarea</name>
    <dbReference type="NCBI Taxonomy" id="2707345"/>
    <lineage>
        <taxon>Bacteria</taxon>
        <taxon>Pseudomonadati</taxon>
        <taxon>Pseudomonadota</taxon>
        <taxon>Gammaproteobacteria</taxon>
        <taxon>Methylococcales</taxon>
        <taxon>Methylococcaceae</taxon>
        <taxon>Methylobacter</taxon>
    </lineage>
</organism>
<reference evidence="1 2" key="1">
    <citation type="submission" date="2020-02" db="EMBL/GenBank/DDBJ databases">
        <authorList>
            <person name="Hogendoorn C."/>
        </authorList>
    </citation>
    <scope>NUCLEOTIDE SEQUENCE [LARGE SCALE GENOMIC DNA]</scope>
    <source>
        <strain evidence="1">METHB21</strain>
    </source>
</reference>
<dbReference type="Proteomes" id="UP000494216">
    <property type="component" value="Unassembled WGS sequence"/>
</dbReference>